<dbReference type="GO" id="GO:0007160">
    <property type="term" value="P:cell-matrix adhesion"/>
    <property type="evidence" value="ECO:0007669"/>
    <property type="project" value="TreeGrafter"/>
</dbReference>
<dbReference type="InterPro" id="IPR012896">
    <property type="entry name" value="Integrin_bsu_tail"/>
</dbReference>
<feature type="domain" description="Integrin beta subunit VWA" evidence="23">
    <location>
        <begin position="36"/>
        <end position="465"/>
    </location>
</feature>
<dbReference type="InterPro" id="IPR002369">
    <property type="entry name" value="Integrin_bsu_VWA"/>
</dbReference>
<dbReference type="PROSITE" id="PS00243">
    <property type="entry name" value="I_EGF_1"/>
    <property type="match status" value="1"/>
</dbReference>
<dbReference type="SMART" id="SM00187">
    <property type="entry name" value="INB"/>
    <property type="match status" value="1"/>
</dbReference>
<feature type="disulfide bond" evidence="19">
    <location>
        <begin position="573"/>
        <end position="604"/>
    </location>
</feature>
<evidence type="ECO:0000256" key="21">
    <source>
        <dbReference type="SAM" id="Phobius"/>
    </source>
</evidence>
<name>A0A8C1TT10_CYPCA</name>
<feature type="disulfide bond" evidence="19">
    <location>
        <begin position="578"/>
        <end position="587"/>
    </location>
</feature>
<feature type="disulfide bond" evidence="19">
    <location>
        <begin position="37"/>
        <end position="47"/>
    </location>
</feature>
<evidence type="ECO:0000256" key="5">
    <source>
        <dbReference type="ARBA" id="ARBA00022553"/>
    </source>
</evidence>
<sequence length="792" mass="88116">MWKPCPFTRHAALIVYIVLEIFIHSLNVCTSGSATSCEECLLIHPSCAWCAQEDFGQARTLNSRCDFSQNLQKRGCDDPFIENPRSGSSLLRSKPLSSKGSGVTQYDVIQIYPQKISLSLRPGDQTSFEVQVRPVEDYPVDLYYLMDLSLSMKDDLDTIRNLGTKLAEEMRKLTSNFRLGFGSFVDKNISPFSYTAPKYQDNPCNGYKLFPNCVPTFGFRHLLSLTDKVDRFNEEVQKQLVSRNRDAPEGGFDAILQAAVCKEKIGWRKEAYHLLVFATDDVPHLALDGKLGGLVYPHDGQCHLNDKNEYSAANMMDYPSLALLGEKLAENNIFLIFAVTKRHYVLYKNLTALIPGTTVEILDQDSKNIIQLIVNAYNNIRSKVELSVWDHPEDLNLAFTATCQDGQPLTGLRKCADLKIGDTVSFNITVDARGCPPKGTRKGFIIRPVGFKDRLEVSVDYRCDCSCTYYTKSNSSRCNSAGTYSCGMCHCEPGYLGARCECEEGEVDHQHLSACREAEGKQVCSGRGECSCNQCLCYESEFGKIYGTFCECDDFSCARHKGILCSGHGECHCGECKCHAGYIGDNCNCSTETASCASDDGKICSGRGSCVCGRCQCTEPGAFGDTCEKCPTCPDACGTKRECIECRLFNTGRLADNQTCQRMCKDEIITVETLKTDDSNTVQCVYKTENDCVMKFTYSEHANGQSVLTALKEPECAVAPNAMTVLLAVVGSILLMGIVLLAIWKLVITIHDRREFARFQSALSKTVVLLDIFWGNHAFFSIFFECKFRNRL</sequence>
<dbReference type="PROSITE" id="PS52047">
    <property type="entry name" value="I_EGF_2"/>
    <property type="match status" value="3"/>
</dbReference>
<feature type="disulfide bond" evidence="19">
    <location>
        <begin position="617"/>
        <end position="627"/>
    </location>
</feature>
<dbReference type="Proteomes" id="UP000694700">
    <property type="component" value="Unplaced"/>
</dbReference>
<dbReference type="InterPro" id="IPR040622">
    <property type="entry name" value="EGF_integrin_1"/>
</dbReference>
<keyword evidence="17" id="KW-0675">Receptor</keyword>
<dbReference type="InterPro" id="IPR013111">
    <property type="entry name" value="EGF_extracell"/>
</dbReference>
<evidence type="ECO:0000256" key="8">
    <source>
        <dbReference type="ARBA" id="ARBA00022729"/>
    </source>
</evidence>
<proteinExistence type="inferred from homology"/>
<dbReference type="GO" id="GO:0043149">
    <property type="term" value="P:stress fiber assembly"/>
    <property type="evidence" value="ECO:0007669"/>
    <property type="project" value="TreeGrafter"/>
</dbReference>
<feature type="chain" id="PRO_5034561053" description="Integrin beta" evidence="22">
    <location>
        <begin position="26"/>
        <end position="792"/>
    </location>
</feature>
<dbReference type="FunFam" id="2.10.25.10:FF:000075">
    <property type="entry name" value="Integrin beta"/>
    <property type="match status" value="1"/>
</dbReference>
<dbReference type="GO" id="GO:0098609">
    <property type="term" value="P:cell-cell adhesion"/>
    <property type="evidence" value="ECO:0007669"/>
    <property type="project" value="TreeGrafter"/>
</dbReference>
<dbReference type="Ensembl" id="ENSCCRT00015027407.1">
    <property type="protein sequence ID" value="ENSCCRP00015026465.1"/>
    <property type="gene ID" value="ENSCCRG00015009821.1"/>
</dbReference>
<dbReference type="SMART" id="SM00423">
    <property type="entry name" value="PSI"/>
    <property type="match status" value="1"/>
</dbReference>
<dbReference type="SUPFAM" id="SSF69179">
    <property type="entry name" value="Integrin domains"/>
    <property type="match status" value="2"/>
</dbReference>
<feature type="signal peptide" evidence="22">
    <location>
        <begin position="1"/>
        <end position="25"/>
    </location>
</feature>
<dbReference type="AlphaFoldDB" id="A0A8C1TT10"/>
<evidence type="ECO:0000256" key="22">
    <source>
        <dbReference type="SAM" id="SignalP"/>
    </source>
</evidence>
<feature type="disulfide bond" evidence="19">
    <location>
        <begin position="486"/>
        <end position="524"/>
    </location>
</feature>
<keyword evidence="6 20" id="KW-0812">Transmembrane</keyword>
<keyword evidence="16 19" id="KW-1015">Disulfide bond</keyword>
<dbReference type="Pfam" id="PF18372">
    <property type="entry name" value="I-EGF_1"/>
    <property type="match status" value="1"/>
</dbReference>
<dbReference type="Gene3D" id="1.20.5.100">
    <property type="entry name" value="Cytochrome c1, transmembrane anchor, C-terminal"/>
    <property type="match status" value="1"/>
</dbReference>
<feature type="disulfide bond" evidence="19">
    <location>
        <begin position="491"/>
        <end position="500"/>
    </location>
</feature>
<dbReference type="FunFam" id="3.40.50.410:FF:000002">
    <property type="entry name" value="Integrin beta"/>
    <property type="match status" value="1"/>
</dbReference>
<evidence type="ECO:0000256" key="16">
    <source>
        <dbReference type="ARBA" id="ARBA00023157"/>
    </source>
</evidence>
<feature type="domain" description="PSI" evidence="24">
    <location>
        <begin position="28"/>
        <end position="77"/>
    </location>
</feature>
<evidence type="ECO:0000256" key="14">
    <source>
        <dbReference type="ARBA" id="ARBA00023037"/>
    </source>
</evidence>
<feature type="disulfide bond" evidence="19">
    <location>
        <begin position="204"/>
        <end position="213"/>
    </location>
</feature>
<keyword evidence="11" id="KW-0460">Magnesium</keyword>
<dbReference type="FunFam" id="3.30.1680.10:FF:000002">
    <property type="entry name" value="Integrin beta"/>
    <property type="match status" value="1"/>
</dbReference>
<feature type="disulfide bond" evidence="19">
    <location>
        <begin position="403"/>
        <end position="415"/>
    </location>
</feature>
<feature type="domain" description="Integrin beta subunit tail" evidence="25">
    <location>
        <begin position="637"/>
        <end position="721"/>
    </location>
</feature>
<dbReference type="PANTHER" id="PTHR10082">
    <property type="entry name" value="INTEGRIN BETA SUBUNIT"/>
    <property type="match status" value="1"/>
</dbReference>
<feature type="disulfide bond" evidence="19">
    <location>
        <begin position="637"/>
        <end position="646"/>
    </location>
</feature>
<feature type="disulfide bond" evidence="19">
    <location>
        <begin position="40"/>
        <end position="76"/>
    </location>
</feature>
<evidence type="ECO:0000256" key="7">
    <source>
        <dbReference type="ARBA" id="ARBA00022723"/>
    </source>
</evidence>
<keyword evidence="7" id="KW-0479">Metal-binding</keyword>
<dbReference type="GO" id="GO:0009986">
    <property type="term" value="C:cell surface"/>
    <property type="evidence" value="ECO:0007669"/>
    <property type="project" value="TreeGrafter"/>
</dbReference>
<evidence type="ECO:0000256" key="13">
    <source>
        <dbReference type="ARBA" id="ARBA00022989"/>
    </source>
</evidence>
<dbReference type="Gene3D" id="2.10.25.10">
    <property type="entry name" value="Laminin"/>
    <property type="match status" value="4"/>
</dbReference>
<dbReference type="InterPro" id="IPR032695">
    <property type="entry name" value="Integrin_dom_sf"/>
</dbReference>
<feature type="disulfide bond" evidence="19">
    <location>
        <begin position="610"/>
        <end position="615"/>
    </location>
</feature>
<dbReference type="FunFam" id="2.10.25.10:FF:000258">
    <property type="entry name" value="Integrin beta"/>
    <property type="match status" value="1"/>
</dbReference>
<dbReference type="InterPro" id="IPR036465">
    <property type="entry name" value="vWFA_dom_sf"/>
</dbReference>
<dbReference type="Pfam" id="PF17205">
    <property type="entry name" value="PSI_integrin"/>
    <property type="match status" value="1"/>
</dbReference>
<dbReference type="SUPFAM" id="SSF69687">
    <property type="entry name" value="Integrin beta tail domain"/>
    <property type="match status" value="1"/>
</dbReference>
<dbReference type="Pfam" id="PF00362">
    <property type="entry name" value="Integrin_beta"/>
    <property type="match status" value="1"/>
</dbReference>
<evidence type="ECO:0000313" key="27">
    <source>
        <dbReference type="Proteomes" id="UP000694700"/>
    </source>
</evidence>
<dbReference type="GO" id="GO:0005925">
    <property type="term" value="C:focal adhesion"/>
    <property type="evidence" value="ECO:0007669"/>
    <property type="project" value="TreeGrafter"/>
</dbReference>
<dbReference type="Pfam" id="PF07965">
    <property type="entry name" value="Integrin_B_tail"/>
    <property type="match status" value="1"/>
</dbReference>
<keyword evidence="18" id="KW-0325">Glycoprotein</keyword>
<dbReference type="InterPro" id="IPR057073">
    <property type="entry name" value="EGF_integrin_2"/>
</dbReference>
<evidence type="ECO:0000256" key="19">
    <source>
        <dbReference type="PIRSR" id="PIRSR002512-1"/>
    </source>
</evidence>
<dbReference type="PRINTS" id="PR01186">
    <property type="entry name" value="INTEGRINB"/>
</dbReference>
<feature type="disulfide bond" evidence="19">
    <location>
        <begin position="530"/>
        <end position="535"/>
    </location>
</feature>
<feature type="disulfide bond" evidence="19">
    <location>
        <begin position="29"/>
        <end position="465"/>
    </location>
</feature>
<dbReference type="SUPFAM" id="SSF53300">
    <property type="entry name" value="vWA-like"/>
    <property type="match status" value="1"/>
</dbReference>
<feature type="disulfide bond" evidence="19">
    <location>
        <begin position="50"/>
        <end position="65"/>
    </location>
</feature>
<dbReference type="GO" id="GO:0007179">
    <property type="term" value="P:transforming growth factor beta receptor signaling pathway"/>
    <property type="evidence" value="ECO:0007669"/>
    <property type="project" value="TreeGrafter"/>
</dbReference>
<evidence type="ECO:0000256" key="18">
    <source>
        <dbReference type="ARBA" id="ARBA00023180"/>
    </source>
</evidence>
<evidence type="ECO:0000256" key="3">
    <source>
        <dbReference type="ARBA" id="ARBA00022475"/>
    </source>
</evidence>
<dbReference type="Gene3D" id="4.10.1240.30">
    <property type="match status" value="1"/>
</dbReference>
<dbReference type="GO" id="GO:0007229">
    <property type="term" value="P:integrin-mediated signaling pathway"/>
    <property type="evidence" value="ECO:0007669"/>
    <property type="project" value="UniProtKB-KW"/>
</dbReference>
<feature type="disulfide bond" evidence="19">
    <location>
        <begin position="532"/>
        <end position="565"/>
    </location>
</feature>
<dbReference type="Gene3D" id="2.60.40.1510">
    <property type="entry name" value="ntegrin, alpha v. Chain A, domain 3"/>
    <property type="match status" value="1"/>
</dbReference>
<keyword evidence="5" id="KW-0597">Phosphoprotein</keyword>
<keyword evidence="14 20" id="KW-0401">Integrin</keyword>
<evidence type="ECO:0000256" key="9">
    <source>
        <dbReference type="ARBA" id="ARBA00022737"/>
    </source>
</evidence>
<keyword evidence="12 20" id="KW-0130">Cell adhesion</keyword>
<evidence type="ECO:0000256" key="11">
    <source>
        <dbReference type="ARBA" id="ARBA00022842"/>
    </source>
</evidence>
<keyword evidence="15 21" id="KW-0472">Membrane</keyword>
<feature type="disulfide bond" evidence="19">
    <location>
        <begin position="463"/>
        <end position="467"/>
    </location>
</feature>
<dbReference type="Pfam" id="PF23105">
    <property type="entry name" value="EGF_integrin"/>
    <property type="match status" value="1"/>
</dbReference>
<feature type="disulfide bond" evidence="19">
    <location>
        <begin position="435"/>
        <end position="684"/>
    </location>
</feature>
<dbReference type="GO" id="GO:0005178">
    <property type="term" value="F:integrin binding"/>
    <property type="evidence" value="ECO:0007669"/>
    <property type="project" value="TreeGrafter"/>
</dbReference>
<dbReference type="FunFam" id="2.10.25.10:FF:000043">
    <property type="entry name" value="Integrin beta"/>
    <property type="match status" value="1"/>
</dbReference>
<evidence type="ECO:0000256" key="2">
    <source>
        <dbReference type="ARBA" id="ARBA00007449"/>
    </source>
</evidence>
<evidence type="ECO:0000256" key="17">
    <source>
        <dbReference type="ARBA" id="ARBA00023170"/>
    </source>
</evidence>
<comment type="subcellular location">
    <subcellularLocation>
        <location evidence="1 20">Cell membrane</location>
        <topology evidence="1 20">Single-pass type I membrane protein</topology>
    </subcellularLocation>
</comment>
<feature type="disulfide bond" evidence="19">
    <location>
        <begin position="261"/>
        <end position="302"/>
    </location>
</feature>
<dbReference type="InterPro" id="IPR057243">
    <property type="entry name" value="Integrin_I-EGF_CS"/>
</dbReference>
<feature type="disulfide bond" evidence="19">
    <location>
        <begin position="643"/>
        <end position="716"/>
    </location>
</feature>
<dbReference type="GO" id="GO:0046872">
    <property type="term" value="F:metal ion binding"/>
    <property type="evidence" value="ECO:0007669"/>
    <property type="project" value="UniProtKB-KW"/>
</dbReference>
<evidence type="ECO:0000256" key="1">
    <source>
        <dbReference type="ARBA" id="ARBA00004251"/>
    </source>
</evidence>
<feature type="disulfide bond" evidence="19">
    <location>
        <begin position="630"/>
        <end position="633"/>
    </location>
</feature>
<feature type="transmembrane region" description="Helical" evidence="21">
    <location>
        <begin position="722"/>
        <end position="747"/>
    </location>
</feature>
<dbReference type="PIRSF" id="PIRSF002512">
    <property type="entry name" value="Integrin_B"/>
    <property type="match status" value="1"/>
</dbReference>
<keyword evidence="10" id="KW-0106">Calcium</keyword>
<evidence type="ECO:0000256" key="4">
    <source>
        <dbReference type="ARBA" id="ARBA00022536"/>
    </source>
</evidence>
<dbReference type="InterPro" id="IPR036349">
    <property type="entry name" value="Integrin_bsu_tail_dom_sf"/>
</dbReference>
<comment type="similarity">
    <text evidence="2 20">Belongs to the integrin beta chain family.</text>
</comment>
<protein>
    <recommendedName>
        <fullName evidence="20">Integrin beta</fullName>
    </recommendedName>
</protein>
<feature type="disulfide bond" evidence="19">
    <location>
        <begin position="552"/>
        <end position="557"/>
    </location>
</feature>
<dbReference type="Gene3D" id="3.40.50.410">
    <property type="entry name" value="von Willebrand factor, type A domain"/>
    <property type="match status" value="1"/>
</dbReference>
<feature type="disulfide bond" evidence="19">
    <location>
        <begin position="571"/>
        <end position="576"/>
    </location>
</feature>
<keyword evidence="13 21" id="KW-1133">Transmembrane helix</keyword>
<keyword evidence="4" id="KW-0245">EGF-like domain</keyword>
<dbReference type="InterPro" id="IPR033760">
    <property type="entry name" value="Integrin_beta_N"/>
</dbReference>
<feature type="disulfide bond" evidence="19">
    <location>
        <begin position="664"/>
        <end position="692"/>
    </location>
</feature>
<dbReference type="FunFam" id="4.10.1240.30:FF:000001">
    <property type="entry name" value="Integrin beta"/>
    <property type="match status" value="1"/>
</dbReference>
<reference evidence="26" key="1">
    <citation type="submission" date="2025-08" db="UniProtKB">
        <authorList>
            <consortium name="Ensembl"/>
        </authorList>
    </citation>
    <scope>IDENTIFICATION</scope>
</reference>
<keyword evidence="9" id="KW-0677">Repeat</keyword>
<keyword evidence="8 22" id="KW-0732">Signal</keyword>
<dbReference type="Pfam" id="PF07974">
    <property type="entry name" value="EGF_2"/>
    <property type="match status" value="1"/>
</dbReference>
<accession>A0A8C1TT10</accession>
<organism evidence="26 27">
    <name type="scientific">Cyprinus carpio</name>
    <name type="common">Common carp</name>
    <dbReference type="NCBI Taxonomy" id="7962"/>
    <lineage>
        <taxon>Eukaryota</taxon>
        <taxon>Metazoa</taxon>
        <taxon>Chordata</taxon>
        <taxon>Craniata</taxon>
        <taxon>Vertebrata</taxon>
        <taxon>Euteleostomi</taxon>
        <taxon>Actinopterygii</taxon>
        <taxon>Neopterygii</taxon>
        <taxon>Teleostei</taxon>
        <taxon>Ostariophysi</taxon>
        <taxon>Cypriniformes</taxon>
        <taxon>Cyprinidae</taxon>
        <taxon>Cyprininae</taxon>
        <taxon>Cyprinus</taxon>
    </lineage>
</organism>
<evidence type="ECO:0000313" key="26">
    <source>
        <dbReference type="Ensembl" id="ENSCCRP00015026465.1"/>
    </source>
</evidence>
<dbReference type="GO" id="GO:0033627">
    <property type="term" value="P:cell adhesion mediated by integrin"/>
    <property type="evidence" value="ECO:0007669"/>
    <property type="project" value="TreeGrafter"/>
</dbReference>
<evidence type="ECO:0000256" key="12">
    <source>
        <dbReference type="ARBA" id="ARBA00022889"/>
    </source>
</evidence>
<evidence type="ECO:0000256" key="15">
    <source>
        <dbReference type="ARBA" id="ARBA00023136"/>
    </source>
</evidence>
<evidence type="ECO:0000259" key="25">
    <source>
        <dbReference type="SMART" id="SM01242"/>
    </source>
</evidence>
<dbReference type="SMART" id="SM01242">
    <property type="entry name" value="Integrin_B_tail"/>
    <property type="match status" value="1"/>
</dbReference>
<evidence type="ECO:0000256" key="6">
    <source>
        <dbReference type="ARBA" id="ARBA00022692"/>
    </source>
</evidence>
<dbReference type="PANTHER" id="PTHR10082:SF26">
    <property type="entry name" value="INTEGRIN BETA-5"/>
    <property type="match status" value="1"/>
</dbReference>
<evidence type="ECO:0000256" key="10">
    <source>
        <dbReference type="ARBA" id="ARBA00022837"/>
    </source>
</evidence>
<dbReference type="SUPFAM" id="SSF57196">
    <property type="entry name" value="EGF/Laminin"/>
    <property type="match status" value="2"/>
</dbReference>
<feature type="disulfide bond" evidence="19">
    <location>
        <begin position="612"/>
        <end position="660"/>
    </location>
</feature>
<dbReference type="GO" id="GO:0016477">
    <property type="term" value="P:cell migration"/>
    <property type="evidence" value="ECO:0007669"/>
    <property type="project" value="TreeGrafter"/>
</dbReference>
<dbReference type="Gene3D" id="3.30.1680.10">
    <property type="entry name" value="ligand-binding face of the semaphorins, domain 2"/>
    <property type="match status" value="1"/>
</dbReference>
<dbReference type="InterPro" id="IPR015812">
    <property type="entry name" value="Integrin_bsu"/>
</dbReference>
<dbReference type="InterPro" id="IPR016201">
    <property type="entry name" value="PSI"/>
</dbReference>
<dbReference type="GO" id="GO:0008305">
    <property type="term" value="C:integrin complex"/>
    <property type="evidence" value="ECO:0007669"/>
    <property type="project" value="TreeGrafter"/>
</dbReference>
<evidence type="ECO:0000259" key="24">
    <source>
        <dbReference type="SMART" id="SM00423"/>
    </source>
</evidence>
<dbReference type="SUPFAM" id="SSF103575">
    <property type="entry name" value="Plexin repeat"/>
    <property type="match status" value="1"/>
</dbReference>
<evidence type="ECO:0000256" key="20">
    <source>
        <dbReference type="RuleBase" id="RU000633"/>
    </source>
</evidence>
<feature type="disulfide bond" evidence="19">
    <location>
        <begin position="537"/>
        <end position="550"/>
    </location>
</feature>
<keyword evidence="3" id="KW-1003">Cell membrane</keyword>
<evidence type="ECO:0000259" key="23">
    <source>
        <dbReference type="SMART" id="SM00187"/>
    </source>
</evidence>